<dbReference type="SUPFAM" id="SSF55008">
    <property type="entry name" value="HMA, heavy metal-associated domain"/>
    <property type="match status" value="1"/>
</dbReference>
<sequence>MSCGGCSGAVTKALNRVDGVDKVEIDMEGQKVTVTGSVAKEVMFETIQKTGKAVSYAE</sequence>
<dbReference type="InterPro" id="IPR036163">
    <property type="entry name" value="HMA_dom_sf"/>
</dbReference>
<dbReference type="Proteomes" id="UP000054408">
    <property type="component" value="Unassembled WGS sequence"/>
</dbReference>
<evidence type="ECO:0000313" key="3">
    <source>
        <dbReference type="EMBL" id="KNC52808.1"/>
    </source>
</evidence>
<dbReference type="GO" id="GO:0046872">
    <property type="term" value="F:metal ion binding"/>
    <property type="evidence" value="ECO:0007669"/>
    <property type="project" value="UniProtKB-KW"/>
</dbReference>
<keyword evidence="4" id="KW-1185">Reference proteome</keyword>
<dbReference type="CDD" id="cd00371">
    <property type="entry name" value="HMA"/>
    <property type="match status" value="1"/>
</dbReference>
<reference evidence="3 4" key="1">
    <citation type="submission" date="2010-05" db="EMBL/GenBank/DDBJ databases">
        <title>The Genome Sequence of Thecamonas trahens ATCC 50062.</title>
        <authorList>
            <consortium name="The Broad Institute Genome Sequencing Platform"/>
            <person name="Russ C."/>
            <person name="Cuomo C."/>
            <person name="Shea T."/>
            <person name="Young S.K."/>
            <person name="Zeng Q."/>
            <person name="Koehrsen M."/>
            <person name="Haas B."/>
            <person name="Borodovsky M."/>
            <person name="Guigo R."/>
            <person name="Alvarado L."/>
            <person name="Berlin A."/>
            <person name="Bochicchio J."/>
            <person name="Borenstein D."/>
            <person name="Chapman S."/>
            <person name="Chen Z."/>
            <person name="Freedman E."/>
            <person name="Gellesch M."/>
            <person name="Goldberg J."/>
            <person name="Griggs A."/>
            <person name="Gujja S."/>
            <person name="Heilman E."/>
            <person name="Heiman D."/>
            <person name="Hepburn T."/>
            <person name="Howarth C."/>
            <person name="Jen D."/>
            <person name="Larson L."/>
            <person name="Mehta T."/>
            <person name="Park D."/>
            <person name="Pearson M."/>
            <person name="Roberts A."/>
            <person name="Saif S."/>
            <person name="Shenoy N."/>
            <person name="Sisk P."/>
            <person name="Stolte C."/>
            <person name="Sykes S."/>
            <person name="Thomson T."/>
            <person name="Walk T."/>
            <person name="White J."/>
            <person name="Yandava C."/>
            <person name="Burger G."/>
            <person name="Gray M.W."/>
            <person name="Holland P.W.H."/>
            <person name="King N."/>
            <person name="Lang F.B.F."/>
            <person name="Roger A.J."/>
            <person name="Ruiz-Trillo I."/>
            <person name="Lander E."/>
            <person name="Nusbaum C."/>
        </authorList>
    </citation>
    <scope>NUCLEOTIDE SEQUENCE [LARGE SCALE GENOMIC DNA]</scope>
    <source>
        <strain evidence="3 4">ATCC 50062</strain>
    </source>
</reference>
<dbReference type="OMA" id="YEFDIAM"/>
<evidence type="ECO:0000256" key="1">
    <source>
        <dbReference type="ARBA" id="ARBA00022723"/>
    </source>
</evidence>
<protein>
    <recommendedName>
        <fullName evidence="2">HMA domain-containing protein</fullName>
    </recommendedName>
</protein>
<dbReference type="PANTHER" id="PTHR22814:SF315">
    <property type="entry name" value="OS02G0530100 PROTEIN"/>
    <property type="match status" value="1"/>
</dbReference>
<dbReference type="EMBL" id="GL349475">
    <property type="protein sequence ID" value="KNC52808.1"/>
    <property type="molecule type" value="Genomic_DNA"/>
</dbReference>
<dbReference type="PROSITE" id="PS50846">
    <property type="entry name" value="HMA_2"/>
    <property type="match status" value="1"/>
</dbReference>
<dbReference type="Gene3D" id="3.30.70.100">
    <property type="match status" value="1"/>
</dbReference>
<feature type="domain" description="HMA" evidence="2">
    <location>
        <begin position="1"/>
        <end position="55"/>
    </location>
</feature>
<dbReference type="FunFam" id="3.30.70.100:FF:000008">
    <property type="entry name" value="Copper transport protein ATOX1"/>
    <property type="match status" value="1"/>
</dbReference>
<accession>A0A0L0DN16</accession>
<dbReference type="eggNOG" id="KOG1603">
    <property type="taxonomic scope" value="Eukaryota"/>
</dbReference>
<dbReference type="Pfam" id="PF00403">
    <property type="entry name" value="HMA"/>
    <property type="match status" value="1"/>
</dbReference>
<dbReference type="GeneID" id="25567333"/>
<dbReference type="RefSeq" id="XP_013755117.1">
    <property type="nucleotide sequence ID" value="XM_013899663.1"/>
</dbReference>
<dbReference type="STRING" id="461836.A0A0L0DN16"/>
<dbReference type="PANTHER" id="PTHR22814">
    <property type="entry name" value="COPPER TRANSPORT PROTEIN ATOX1-RELATED"/>
    <property type="match status" value="1"/>
</dbReference>
<dbReference type="AlphaFoldDB" id="A0A0L0DN16"/>
<name>A0A0L0DN16_THETB</name>
<gene>
    <name evidence="3" type="ORF">AMSG_08702</name>
</gene>
<dbReference type="InterPro" id="IPR006121">
    <property type="entry name" value="HMA_dom"/>
</dbReference>
<organism evidence="3 4">
    <name type="scientific">Thecamonas trahens ATCC 50062</name>
    <dbReference type="NCBI Taxonomy" id="461836"/>
    <lineage>
        <taxon>Eukaryota</taxon>
        <taxon>Apusozoa</taxon>
        <taxon>Apusomonadida</taxon>
        <taxon>Apusomonadidae</taxon>
        <taxon>Thecamonas</taxon>
    </lineage>
</organism>
<keyword evidence="1" id="KW-0479">Metal-binding</keyword>
<evidence type="ECO:0000313" key="4">
    <source>
        <dbReference type="Proteomes" id="UP000054408"/>
    </source>
</evidence>
<evidence type="ECO:0000259" key="2">
    <source>
        <dbReference type="PROSITE" id="PS50846"/>
    </source>
</evidence>
<dbReference type="OrthoDB" id="689350at2759"/>
<proteinExistence type="predicted"/>